<dbReference type="Proteomes" id="UP000477782">
    <property type="component" value="Unassembled WGS sequence"/>
</dbReference>
<dbReference type="Gene3D" id="1.50.10.150">
    <property type="entry name" value="Voltage-dependent anion channel"/>
    <property type="match status" value="1"/>
</dbReference>
<dbReference type="GO" id="GO:0046583">
    <property type="term" value="F:monoatomic cation efflux transmembrane transporter activity"/>
    <property type="evidence" value="ECO:0007669"/>
    <property type="project" value="TreeGrafter"/>
</dbReference>
<reference evidence="6 7" key="1">
    <citation type="submission" date="2020-02" db="EMBL/GenBank/DDBJ databases">
        <authorList>
            <person name="Chen W.-M."/>
        </authorList>
    </citation>
    <scope>NUCLEOTIDE SEQUENCE [LARGE SCALE GENOMIC DNA]</scope>
    <source>
        <strain evidence="6 7">KMS-5</strain>
    </source>
</reference>
<feature type="transmembrane region" description="Helical" evidence="5">
    <location>
        <begin position="222"/>
        <end position="238"/>
    </location>
</feature>
<dbReference type="RefSeq" id="WP_164623124.1">
    <property type="nucleotide sequence ID" value="NZ_JAAIVJ010000001.1"/>
</dbReference>
<evidence type="ECO:0000256" key="3">
    <source>
        <dbReference type="ARBA" id="ARBA00022989"/>
    </source>
</evidence>
<feature type="transmembrane region" description="Helical" evidence="5">
    <location>
        <begin position="127"/>
        <end position="152"/>
    </location>
</feature>
<evidence type="ECO:0000313" key="7">
    <source>
        <dbReference type="Proteomes" id="UP000477782"/>
    </source>
</evidence>
<proteinExistence type="predicted"/>
<comment type="caution">
    <text evidence="6">The sequence shown here is derived from an EMBL/GenBank/DDBJ whole genome shotgun (WGS) entry which is preliminary data.</text>
</comment>
<evidence type="ECO:0000256" key="2">
    <source>
        <dbReference type="ARBA" id="ARBA00022692"/>
    </source>
</evidence>
<dbReference type="InterPro" id="IPR052951">
    <property type="entry name" value="Tellurite_res_ion_channel"/>
</dbReference>
<comment type="subcellular location">
    <subcellularLocation>
        <location evidence="1">Membrane</location>
        <topology evidence="1">Multi-pass membrane protein</topology>
    </subcellularLocation>
</comment>
<dbReference type="AlphaFoldDB" id="A0A6M0QQR7"/>
<dbReference type="GO" id="GO:0005886">
    <property type="term" value="C:plasma membrane"/>
    <property type="evidence" value="ECO:0007669"/>
    <property type="project" value="TreeGrafter"/>
</dbReference>
<dbReference type="PANTHER" id="PTHR37955">
    <property type="entry name" value="TELLURITE RESISTANCE PROTEIN TEHA"/>
    <property type="match status" value="1"/>
</dbReference>
<feature type="transmembrane region" description="Helical" evidence="5">
    <location>
        <begin position="299"/>
        <end position="320"/>
    </location>
</feature>
<keyword evidence="4 5" id="KW-0472">Membrane</keyword>
<accession>A0A6M0QQR7</accession>
<protein>
    <submittedName>
        <fullName evidence="6">Tellurium resistance protein</fullName>
    </submittedName>
</protein>
<dbReference type="Pfam" id="PF03595">
    <property type="entry name" value="SLAC1"/>
    <property type="match status" value="1"/>
</dbReference>
<feature type="transmembrane region" description="Helical" evidence="5">
    <location>
        <begin position="100"/>
        <end position="121"/>
    </location>
</feature>
<gene>
    <name evidence="6" type="ORF">G4Z14_02300</name>
</gene>
<evidence type="ECO:0000256" key="1">
    <source>
        <dbReference type="ARBA" id="ARBA00004141"/>
    </source>
</evidence>
<dbReference type="CDD" id="cd09322">
    <property type="entry name" value="TDT_TehA_like"/>
    <property type="match status" value="1"/>
</dbReference>
<feature type="transmembrane region" description="Helical" evidence="5">
    <location>
        <begin position="275"/>
        <end position="293"/>
    </location>
</feature>
<evidence type="ECO:0000256" key="5">
    <source>
        <dbReference type="SAM" id="Phobius"/>
    </source>
</evidence>
<evidence type="ECO:0000313" key="6">
    <source>
        <dbReference type="EMBL" id="NEY89114.1"/>
    </source>
</evidence>
<sequence>MSAPVKDRRPRAYPAPEFPPRKPRLFARTPPAIFPVILGVLGLGLAARKGGAVLGLAGSPLGGLVEAALGALMILWLFATLALVAKLVRRPGALAEDMRVLPGRAGLAAATMSGMAAAAVLVPYAPWLALTLAVAALLAHGAMTAALVAVLTRLPPDARRISPVFHLAFVGFIVGAVPLAQLGYDRAAAAIFWPTLAAAGAIWAVSVLQLLRNAPPAPLRPLLAIHLAPAALLSQVAGLTGQPLLATALAGLGAAIFLALLSAARWITVTGFSPLWGAFTFPLTALAAALLTLGGSWELPGIVVLILALGLVPAIAWNVLKLWPGNRLAAKTNAAEA</sequence>
<dbReference type="InterPro" id="IPR004695">
    <property type="entry name" value="SLAC1/Mae1/Ssu1/TehA"/>
</dbReference>
<dbReference type="PANTHER" id="PTHR37955:SF1">
    <property type="entry name" value="DEP DOMAIN-CONTAINING PROTEIN"/>
    <property type="match status" value="1"/>
</dbReference>
<keyword evidence="7" id="KW-1185">Reference proteome</keyword>
<feature type="transmembrane region" description="Helical" evidence="5">
    <location>
        <begin position="164"/>
        <end position="184"/>
    </location>
</feature>
<keyword evidence="2 5" id="KW-0812">Transmembrane</keyword>
<organism evidence="6 7">
    <name type="scientific">Tabrizicola oligotrophica</name>
    <dbReference type="NCBI Taxonomy" id="2710650"/>
    <lineage>
        <taxon>Bacteria</taxon>
        <taxon>Pseudomonadati</taxon>
        <taxon>Pseudomonadota</taxon>
        <taxon>Alphaproteobacteria</taxon>
        <taxon>Rhodobacterales</taxon>
        <taxon>Paracoccaceae</taxon>
        <taxon>Tabrizicola</taxon>
    </lineage>
</organism>
<name>A0A6M0QQR7_9RHOB</name>
<evidence type="ECO:0000256" key="4">
    <source>
        <dbReference type="ARBA" id="ARBA00023136"/>
    </source>
</evidence>
<dbReference type="EMBL" id="JAAIVJ010000001">
    <property type="protein sequence ID" value="NEY89114.1"/>
    <property type="molecule type" value="Genomic_DNA"/>
</dbReference>
<feature type="transmembrane region" description="Helical" evidence="5">
    <location>
        <begin position="67"/>
        <end position="88"/>
    </location>
</feature>
<feature type="transmembrane region" description="Helical" evidence="5">
    <location>
        <begin position="190"/>
        <end position="210"/>
    </location>
</feature>
<feature type="transmembrane region" description="Helical" evidence="5">
    <location>
        <begin position="25"/>
        <end position="47"/>
    </location>
</feature>
<keyword evidence="3 5" id="KW-1133">Transmembrane helix</keyword>
<feature type="transmembrane region" description="Helical" evidence="5">
    <location>
        <begin position="244"/>
        <end position="263"/>
    </location>
</feature>
<dbReference type="InterPro" id="IPR038665">
    <property type="entry name" value="Voltage-dep_anion_channel_sf"/>
</dbReference>